<dbReference type="AlphaFoldDB" id="A0A816WMB1"/>
<protein>
    <submittedName>
        <fullName evidence="2">(rape) hypothetical protein</fullName>
    </submittedName>
</protein>
<gene>
    <name evidence="2" type="ORF">DARMORV10_A02P06360.1</name>
</gene>
<reference evidence="2" key="1">
    <citation type="submission" date="2021-01" db="EMBL/GenBank/DDBJ databases">
        <authorList>
            <consortium name="Genoscope - CEA"/>
            <person name="William W."/>
        </authorList>
    </citation>
    <scope>NUCLEOTIDE SEQUENCE</scope>
</reference>
<feature type="compositionally biased region" description="Basic and acidic residues" evidence="1">
    <location>
        <begin position="7"/>
        <end position="29"/>
    </location>
</feature>
<feature type="region of interest" description="Disordered" evidence="1">
    <location>
        <begin position="1"/>
        <end position="30"/>
    </location>
</feature>
<dbReference type="Proteomes" id="UP001295469">
    <property type="component" value="Chromosome A02"/>
</dbReference>
<evidence type="ECO:0000313" key="2">
    <source>
        <dbReference type="EMBL" id="CAF2136848.1"/>
    </source>
</evidence>
<organism evidence="2">
    <name type="scientific">Brassica napus</name>
    <name type="common">Rape</name>
    <dbReference type="NCBI Taxonomy" id="3708"/>
    <lineage>
        <taxon>Eukaryota</taxon>
        <taxon>Viridiplantae</taxon>
        <taxon>Streptophyta</taxon>
        <taxon>Embryophyta</taxon>
        <taxon>Tracheophyta</taxon>
        <taxon>Spermatophyta</taxon>
        <taxon>Magnoliopsida</taxon>
        <taxon>eudicotyledons</taxon>
        <taxon>Gunneridae</taxon>
        <taxon>Pentapetalae</taxon>
        <taxon>rosids</taxon>
        <taxon>malvids</taxon>
        <taxon>Brassicales</taxon>
        <taxon>Brassicaceae</taxon>
        <taxon>Brassiceae</taxon>
        <taxon>Brassica</taxon>
    </lineage>
</organism>
<name>A0A816WMB1_BRANA</name>
<evidence type="ECO:0000256" key="1">
    <source>
        <dbReference type="SAM" id="MobiDB-lite"/>
    </source>
</evidence>
<dbReference type="EMBL" id="HG994356">
    <property type="protein sequence ID" value="CAF2136848.1"/>
    <property type="molecule type" value="Genomic_DNA"/>
</dbReference>
<feature type="region of interest" description="Disordered" evidence="1">
    <location>
        <begin position="62"/>
        <end position="81"/>
    </location>
</feature>
<sequence length="141" mass="16754">MATTETFRVKMKENNHEHMEKKKNNEGREHWRKTTLTKAQVKCRPWKSQRWTKPKTYVLTFSNSNQQLPDEEKDPGGTSHFFHARRSNTSITQLQQSREDHFIRSSIVLPNLQVIPMAWDILETKFFSQANPDKARERTIK</sequence>
<accession>A0A816WMB1</accession>
<proteinExistence type="predicted"/>